<sequence>MIKEAIEGVDVGVLINNVGVTYPSARFFHEVDEEVWMNLIKVNLEGTTRVTMAVLPGMLKKKKGAIVNIGSGAGIVAPSHPLFAIYAASKAYIDQWSRCMCVEYKELGIDVQCQVPLYVATKMVSKVASIERSSLFVPSADAYARAAVRRIGYEARCTPYWAHSLQWAIAYYLLPESFLDAWRLSIGLRRMHHASPKLN</sequence>
<keyword evidence="2" id="KW-0560">Oxidoreductase</keyword>
<dbReference type="InParanoid" id="A0A200RCT8"/>
<dbReference type="OrthoDB" id="5545019at2759"/>
<name>A0A200RCT8_MACCD</name>
<dbReference type="Proteomes" id="UP000195402">
    <property type="component" value="Unassembled WGS sequence"/>
</dbReference>
<dbReference type="PIRSF" id="PIRSF000126">
    <property type="entry name" value="11-beta-HSD1"/>
    <property type="match status" value="1"/>
</dbReference>
<comment type="caution">
    <text evidence="4">The sequence shown here is derived from an EMBL/GenBank/DDBJ whole genome shotgun (WGS) entry which is preliminary data.</text>
</comment>
<organism evidence="4 5">
    <name type="scientific">Macleaya cordata</name>
    <name type="common">Five-seeded plume-poppy</name>
    <name type="synonym">Bocconia cordata</name>
    <dbReference type="NCBI Taxonomy" id="56857"/>
    <lineage>
        <taxon>Eukaryota</taxon>
        <taxon>Viridiplantae</taxon>
        <taxon>Streptophyta</taxon>
        <taxon>Embryophyta</taxon>
        <taxon>Tracheophyta</taxon>
        <taxon>Spermatophyta</taxon>
        <taxon>Magnoliopsida</taxon>
        <taxon>Ranunculales</taxon>
        <taxon>Papaveraceae</taxon>
        <taxon>Papaveroideae</taxon>
        <taxon>Macleaya</taxon>
    </lineage>
</organism>
<dbReference type="GO" id="GO:0005783">
    <property type="term" value="C:endoplasmic reticulum"/>
    <property type="evidence" value="ECO:0007669"/>
    <property type="project" value="UniProtKB-SubCell"/>
</dbReference>
<dbReference type="PRINTS" id="PR00080">
    <property type="entry name" value="SDRFAMILY"/>
</dbReference>
<gene>
    <name evidence="4" type="ORF">BVC80_1065g70</name>
</gene>
<dbReference type="PROSITE" id="PS00061">
    <property type="entry name" value="ADH_SHORT"/>
    <property type="match status" value="1"/>
</dbReference>
<protein>
    <submittedName>
        <fullName evidence="4">Short-chain dehydrogenase/reductase SDR</fullName>
    </submittedName>
</protein>
<dbReference type="EMBL" id="MVGT01000078">
    <property type="protein sequence ID" value="OVA20518.1"/>
    <property type="molecule type" value="Genomic_DNA"/>
</dbReference>
<dbReference type="Gene3D" id="3.40.50.720">
    <property type="entry name" value="NAD(P)-binding Rossmann-like Domain"/>
    <property type="match status" value="1"/>
</dbReference>
<dbReference type="AlphaFoldDB" id="A0A200RCT8"/>
<dbReference type="OMA" id="MEAKWIS"/>
<evidence type="ECO:0000313" key="5">
    <source>
        <dbReference type="Proteomes" id="UP000195402"/>
    </source>
</evidence>
<dbReference type="Pfam" id="PF00106">
    <property type="entry name" value="adh_short"/>
    <property type="match status" value="1"/>
</dbReference>
<accession>A0A200RCT8</accession>
<dbReference type="SUPFAM" id="SSF51735">
    <property type="entry name" value="NAD(P)-binding Rossmann-fold domains"/>
    <property type="match status" value="1"/>
</dbReference>
<evidence type="ECO:0000256" key="2">
    <source>
        <dbReference type="ARBA" id="ARBA00023002"/>
    </source>
</evidence>
<dbReference type="PANTHER" id="PTHR43899">
    <property type="entry name" value="RH59310P"/>
    <property type="match status" value="1"/>
</dbReference>
<dbReference type="InterPro" id="IPR002347">
    <property type="entry name" value="SDR_fam"/>
</dbReference>
<evidence type="ECO:0000256" key="3">
    <source>
        <dbReference type="RuleBase" id="RU000363"/>
    </source>
</evidence>
<dbReference type="CDD" id="cd05356">
    <property type="entry name" value="17beta-HSD1_like_SDR_c"/>
    <property type="match status" value="1"/>
</dbReference>
<comment type="similarity">
    <text evidence="3">Belongs to the short-chain dehydrogenases/reductases (SDR) family.</text>
</comment>
<dbReference type="PANTHER" id="PTHR43899:SF26">
    <property type="entry name" value="ENOYL-(ACYL CARRIER) REDUCTASE"/>
    <property type="match status" value="1"/>
</dbReference>
<dbReference type="InterPro" id="IPR036291">
    <property type="entry name" value="NAD(P)-bd_dom_sf"/>
</dbReference>
<dbReference type="InterPro" id="IPR020904">
    <property type="entry name" value="Sc_DH/Rdtase_CS"/>
</dbReference>
<dbReference type="PRINTS" id="PR00081">
    <property type="entry name" value="GDHRDH"/>
</dbReference>
<reference evidence="4 5" key="1">
    <citation type="journal article" date="2017" name="Mol. Plant">
        <title>The Genome of Medicinal Plant Macleaya cordata Provides New Insights into Benzylisoquinoline Alkaloids Metabolism.</title>
        <authorList>
            <person name="Liu X."/>
            <person name="Liu Y."/>
            <person name="Huang P."/>
            <person name="Ma Y."/>
            <person name="Qing Z."/>
            <person name="Tang Q."/>
            <person name="Cao H."/>
            <person name="Cheng P."/>
            <person name="Zheng Y."/>
            <person name="Yuan Z."/>
            <person name="Zhou Y."/>
            <person name="Liu J."/>
            <person name="Tang Z."/>
            <person name="Zhuo Y."/>
            <person name="Zhang Y."/>
            <person name="Yu L."/>
            <person name="Huang J."/>
            <person name="Yang P."/>
            <person name="Peng Q."/>
            <person name="Zhang J."/>
            <person name="Jiang W."/>
            <person name="Zhang Z."/>
            <person name="Lin K."/>
            <person name="Ro D.K."/>
            <person name="Chen X."/>
            <person name="Xiong X."/>
            <person name="Shang Y."/>
            <person name="Huang S."/>
            <person name="Zeng J."/>
        </authorList>
    </citation>
    <scope>NUCLEOTIDE SEQUENCE [LARGE SCALE GENOMIC DNA]</scope>
    <source>
        <strain evidence="5">cv. BLH2017</strain>
        <tissue evidence="4">Root</tissue>
    </source>
</reference>
<evidence type="ECO:0000313" key="4">
    <source>
        <dbReference type="EMBL" id="OVA20518.1"/>
    </source>
</evidence>
<dbReference type="InterPro" id="IPR051019">
    <property type="entry name" value="VLCFA-Steroid_DH"/>
</dbReference>
<dbReference type="STRING" id="56857.A0A200RCT8"/>
<proteinExistence type="inferred from homology"/>
<keyword evidence="5" id="KW-1185">Reference proteome</keyword>
<comment type="subcellular location">
    <subcellularLocation>
        <location evidence="1">Endoplasmic reticulum</location>
    </subcellularLocation>
</comment>
<evidence type="ECO:0000256" key="1">
    <source>
        <dbReference type="ARBA" id="ARBA00004240"/>
    </source>
</evidence>
<dbReference type="GO" id="GO:0045703">
    <property type="term" value="F:ketoreductase activity"/>
    <property type="evidence" value="ECO:0007669"/>
    <property type="project" value="TreeGrafter"/>
</dbReference>